<comment type="subcellular location">
    <subcellularLocation>
        <location evidence="1">Endomembrane system</location>
        <topology evidence="1">Multi-pass membrane protein</topology>
    </subcellularLocation>
</comment>
<feature type="transmembrane region" description="Helical" evidence="16">
    <location>
        <begin position="1140"/>
        <end position="1165"/>
    </location>
</feature>
<feature type="region of interest" description="Disordered" evidence="15">
    <location>
        <begin position="1255"/>
        <end position="1295"/>
    </location>
</feature>
<keyword evidence="3" id="KW-0813">Transport</keyword>
<keyword evidence="10 16" id="KW-0472">Membrane</keyword>
<feature type="transmembrane region" description="Helical" evidence="16">
    <location>
        <begin position="1084"/>
        <end position="1107"/>
    </location>
</feature>
<evidence type="ECO:0000256" key="16">
    <source>
        <dbReference type="SAM" id="Phobius"/>
    </source>
</evidence>
<evidence type="ECO:0000256" key="7">
    <source>
        <dbReference type="ARBA" id="ARBA00022989"/>
    </source>
</evidence>
<feature type="transmembrane region" description="Helical" evidence="16">
    <location>
        <begin position="752"/>
        <end position="777"/>
    </location>
</feature>
<feature type="transmembrane region" description="Helical" evidence="16">
    <location>
        <begin position="671"/>
        <end position="693"/>
    </location>
</feature>
<evidence type="ECO:0000256" key="11">
    <source>
        <dbReference type="ARBA" id="ARBA00023157"/>
    </source>
</evidence>
<keyword evidence="12" id="KW-1207">Sterol metabolism</keyword>
<feature type="transmembrane region" description="Helical" evidence="16">
    <location>
        <begin position="609"/>
        <end position="629"/>
    </location>
</feature>
<dbReference type="GO" id="GO:0005319">
    <property type="term" value="F:lipid transporter activity"/>
    <property type="evidence" value="ECO:0007669"/>
    <property type="project" value="InterPro"/>
</dbReference>
<keyword evidence="11" id="KW-1015">Disulfide bond</keyword>
<dbReference type="Gene3D" id="1.20.1640.10">
    <property type="entry name" value="Multidrug efflux transporter AcrB transmembrane domain"/>
    <property type="match status" value="2"/>
</dbReference>
<dbReference type="FunFam" id="1.20.1640.10:FF:000029">
    <property type="entry name" value="Putative Patched sphingolipid transporter"/>
    <property type="match status" value="1"/>
</dbReference>
<dbReference type="GO" id="GO:0015918">
    <property type="term" value="P:sterol transport"/>
    <property type="evidence" value="ECO:0007669"/>
    <property type="project" value="TreeGrafter"/>
</dbReference>
<feature type="transmembrane region" description="Helical" evidence="16">
    <location>
        <begin position="285"/>
        <end position="307"/>
    </location>
</feature>
<keyword evidence="5 16" id="KW-0812">Transmembrane</keyword>
<dbReference type="InterPro" id="IPR032190">
    <property type="entry name" value="NPC1_N"/>
</dbReference>
<evidence type="ECO:0000256" key="4">
    <source>
        <dbReference type="ARBA" id="ARBA00022548"/>
    </source>
</evidence>
<evidence type="ECO:0000256" key="9">
    <source>
        <dbReference type="ARBA" id="ARBA00023098"/>
    </source>
</evidence>
<dbReference type="InterPro" id="IPR053958">
    <property type="entry name" value="HMGCR/SNAP/NPC1-like_SSD"/>
</dbReference>
<keyword evidence="19" id="KW-1185">Reference proteome</keyword>
<feature type="domain" description="SSD" evidence="17">
    <location>
        <begin position="604"/>
        <end position="777"/>
    </location>
</feature>
<keyword evidence="6" id="KW-0732">Signal</keyword>
<dbReference type="EMBL" id="KZ992544">
    <property type="protein sequence ID" value="RKP09076.1"/>
    <property type="molecule type" value="Genomic_DNA"/>
</dbReference>
<dbReference type="GO" id="GO:0012505">
    <property type="term" value="C:endomembrane system"/>
    <property type="evidence" value="ECO:0007669"/>
    <property type="project" value="UniProtKB-SubCell"/>
</dbReference>
<dbReference type="Proteomes" id="UP000271241">
    <property type="component" value="Unassembled WGS sequence"/>
</dbReference>
<feature type="transmembrane region" description="Helical" evidence="16">
    <location>
        <begin position="1186"/>
        <end position="1204"/>
    </location>
</feature>
<feature type="transmembrane region" description="Helical" evidence="16">
    <location>
        <begin position="727"/>
        <end position="746"/>
    </location>
</feature>
<dbReference type="STRING" id="78915.A0A4P9XSI5"/>
<name>A0A4P9XSI5_9FUNG</name>
<dbReference type="PROSITE" id="PS50156">
    <property type="entry name" value="SSD"/>
    <property type="match status" value="1"/>
</dbReference>
<evidence type="ECO:0000256" key="10">
    <source>
        <dbReference type="ARBA" id="ARBA00023136"/>
    </source>
</evidence>
<dbReference type="FunFam" id="1.20.1640.10:FF:000008">
    <property type="entry name" value="NPC intracellular cholesterol transporter 1"/>
    <property type="match status" value="1"/>
</dbReference>
<feature type="transmembrane region" description="Helical" evidence="16">
    <location>
        <begin position="827"/>
        <end position="846"/>
    </location>
</feature>
<gene>
    <name evidence="18" type="ORF">THASP1DRAFT_14751</name>
</gene>
<keyword evidence="8" id="KW-0445">Lipid transport</keyword>
<dbReference type="Pfam" id="PF22314">
    <property type="entry name" value="NPC1_MLD"/>
    <property type="match status" value="1"/>
</dbReference>
<evidence type="ECO:0000256" key="3">
    <source>
        <dbReference type="ARBA" id="ARBA00022448"/>
    </source>
</evidence>
<evidence type="ECO:0000256" key="8">
    <source>
        <dbReference type="ARBA" id="ARBA00023055"/>
    </source>
</evidence>
<evidence type="ECO:0000256" key="13">
    <source>
        <dbReference type="ARBA" id="ARBA00023180"/>
    </source>
</evidence>
<reference evidence="19" key="1">
    <citation type="journal article" date="2018" name="Nat. Microbiol.">
        <title>Leveraging single-cell genomics to expand the fungal tree of life.</title>
        <authorList>
            <person name="Ahrendt S.R."/>
            <person name="Quandt C.A."/>
            <person name="Ciobanu D."/>
            <person name="Clum A."/>
            <person name="Salamov A."/>
            <person name="Andreopoulos B."/>
            <person name="Cheng J.F."/>
            <person name="Woyke T."/>
            <person name="Pelin A."/>
            <person name="Henrissat B."/>
            <person name="Reynolds N.K."/>
            <person name="Benny G.L."/>
            <person name="Smith M.E."/>
            <person name="James T.Y."/>
            <person name="Grigoriev I.V."/>
        </authorList>
    </citation>
    <scope>NUCLEOTIDE SEQUENCE [LARGE SCALE GENOMIC DNA]</scope>
    <source>
        <strain evidence="19">RSA 1356</strain>
    </source>
</reference>
<dbReference type="InterPro" id="IPR000731">
    <property type="entry name" value="SSD"/>
</dbReference>
<dbReference type="InterPro" id="IPR053956">
    <property type="entry name" value="NPC1_MLD"/>
</dbReference>
<feature type="transmembrane region" description="Helical" evidence="16">
    <location>
        <begin position="641"/>
        <end position="665"/>
    </location>
</feature>
<evidence type="ECO:0000256" key="15">
    <source>
        <dbReference type="SAM" id="MobiDB-lite"/>
    </source>
</evidence>
<feature type="transmembrane region" description="Helical" evidence="16">
    <location>
        <begin position="358"/>
        <end position="388"/>
    </location>
</feature>
<dbReference type="InterPro" id="IPR004765">
    <property type="entry name" value="NPC1-like"/>
</dbReference>
<comment type="similarity">
    <text evidence="2">Belongs to the patched family.</text>
</comment>
<accession>A0A4P9XSI5</accession>
<dbReference type="PANTHER" id="PTHR45727">
    <property type="entry name" value="NPC INTRACELLULAR CHOLESTEROL TRANSPORTER 1"/>
    <property type="match status" value="1"/>
</dbReference>
<dbReference type="GO" id="GO:0008203">
    <property type="term" value="P:cholesterol metabolic process"/>
    <property type="evidence" value="ECO:0007669"/>
    <property type="project" value="UniProtKB-KW"/>
</dbReference>
<feature type="transmembrane region" description="Helical" evidence="16">
    <location>
        <begin position="1114"/>
        <end position="1134"/>
    </location>
</feature>
<keyword evidence="9" id="KW-0443">Lipid metabolism</keyword>
<evidence type="ECO:0000256" key="1">
    <source>
        <dbReference type="ARBA" id="ARBA00004127"/>
    </source>
</evidence>
<dbReference type="GO" id="GO:0032934">
    <property type="term" value="F:sterol binding"/>
    <property type="evidence" value="ECO:0007669"/>
    <property type="project" value="TreeGrafter"/>
</dbReference>
<dbReference type="Pfam" id="PF12349">
    <property type="entry name" value="Sterol-sensing"/>
    <property type="match status" value="1"/>
</dbReference>
<organism evidence="18 19">
    <name type="scientific">Thamnocephalis sphaerospora</name>
    <dbReference type="NCBI Taxonomy" id="78915"/>
    <lineage>
        <taxon>Eukaryota</taxon>
        <taxon>Fungi</taxon>
        <taxon>Fungi incertae sedis</taxon>
        <taxon>Zoopagomycota</taxon>
        <taxon>Zoopagomycotina</taxon>
        <taxon>Zoopagomycetes</taxon>
        <taxon>Zoopagales</taxon>
        <taxon>Sigmoideomycetaceae</taxon>
        <taxon>Thamnocephalis</taxon>
    </lineage>
</organism>
<dbReference type="PANTHER" id="PTHR45727:SF2">
    <property type="entry name" value="NPC INTRACELLULAR CHOLESTEROL TRANSPORTER 1"/>
    <property type="match status" value="1"/>
</dbReference>
<keyword evidence="7 16" id="KW-1133">Transmembrane helix</keyword>
<dbReference type="NCBIfam" id="TIGR00917">
    <property type="entry name" value="2A060601"/>
    <property type="match status" value="1"/>
</dbReference>
<feature type="transmembrane region" description="Helical" evidence="16">
    <location>
        <begin position="1216"/>
        <end position="1239"/>
    </location>
</feature>
<evidence type="ECO:0000256" key="14">
    <source>
        <dbReference type="ARBA" id="ARBA00023221"/>
    </source>
</evidence>
<evidence type="ECO:0000313" key="19">
    <source>
        <dbReference type="Proteomes" id="UP000271241"/>
    </source>
</evidence>
<dbReference type="Pfam" id="PF16414">
    <property type="entry name" value="NPC1_N"/>
    <property type="match status" value="1"/>
</dbReference>
<keyword evidence="4" id="KW-0153">Cholesterol metabolism</keyword>
<proteinExistence type="inferred from homology"/>
<feature type="compositionally biased region" description="Basic residues" evidence="15">
    <location>
        <begin position="1266"/>
        <end position="1276"/>
    </location>
</feature>
<evidence type="ECO:0000259" key="17">
    <source>
        <dbReference type="PROSITE" id="PS50156"/>
    </source>
</evidence>
<feature type="compositionally biased region" description="Basic and acidic residues" evidence="15">
    <location>
        <begin position="1277"/>
        <end position="1288"/>
    </location>
</feature>
<evidence type="ECO:0000256" key="12">
    <source>
        <dbReference type="ARBA" id="ARBA00023166"/>
    </source>
</evidence>
<evidence type="ECO:0000256" key="6">
    <source>
        <dbReference type="ARBA" id="ARBA00022729"/>
    </source>
</evidence>
<dbReference type="GO" id="GO:0016020">
    <property type="term" value="C:membrane"/>
    <property type="evidence" value="ECO:0007669"/>
    <property type="project" value="InterPro"/>
</dbReference>
<evidence type="ECO:0000256" key="2">
    <source>
        <dbReference type="ARBA" id="ARBA00005585"/>
    </source>
</evidence>
<sequence length="1309" mass="144484">MRWPAIFTRQLAVVAAVGSATVALLAATTTAASGSVSAPANEPRHAPGRCAMYGQCGGKSSSVFAQPLNCPTDREAVHPDSAHRARLVEVCGEAFRTRPVCCDTKQLDALQAQTKIAYNVVSACPACWNNFLSFFCEFTCSPDQSTFMNVTATQVSPLTKKRIVTEADIFVEPAFGEGFYNSCKDVKFPSDNGFVMNLIGGGAKDYHGMLKFMGTERTGGSPFQLNFPRQSPALPMLTMNATTQRCNATDYAARCSCVDCGDVCPQLESVPSETDRCHVGKLACWPFALIVAYLSLTLVVGGAIWAVRRGLLRRDSSGFEPVPLSSDEVAQLSTEGASSGLSDHAPGEHRLGVFFQRWFYRLGFFCASNPWQVIIISVIAVGICSLGWSRFQVDTAPEKLWVGPNSEVARQKAFFDEHFSPFYRTEQLILSNADGASTDSVVTEKNMRLLFRIQKAISEISNITLDDLCLKPTGDGCVIQSVTGYWSNDEKRFDSRTWARRFRSCTNQPSGCLPDFQQPIKPDMVLGGFKDADFMSARALIVTYVLRNSIKPEEVARASLWENAFVQFMRKLPENKAFDTSGVRIDFSSEISVEQELNKSSNTDIRTVVISYIAMFLYVSLALGHLTRANSFRRLAVESKFQLGVGGILIVLASVSVSVGIFSFAGWRCTLIIAEVIPFLVLAVGVDNVFILVQEFQRQTDECFEEGDEASVQERCARTLARMGPSILLSAVAETIAFGFGGFVDMPAVSSFAVYAALAVWVDFMLQVTCFVACMALDAERAEEDRIDCFPCIRVPDTDRPDQEGLIQSFFRINYAPFILQRWIKPAVILGFLGLFFASLALIPSVELGLDQRVALPSDSYMISYFDRLNQYFRTGPPVYFVVEGGQPVERAGQLKLCGRFSTCDAFSLSNVLEQERKRPEFSYIAQPTASWLDDYFHWLNPNADMCCRVRRGTNDPCEAWDDEDECETCFASRTPPWNVTLEGMPHGAEFVRYLRRWLEAVPDEMCPIAGSAAYGDAITVDWQSNTVIASHFRSYHTPLKTQSDYIEAYLSARRIADNISERTGLRVFPYSIFYIFFAQYADIVQLTSILLGAAVLAIGLVTWLLLASLSTALIVMTCVIMIVVDVVGVMALWNVSLNAVSLVNLMICIGISVEFCCHIGRAFLAEMGGRNQRAYRALVDVGSSVFSGITITKLIGISILAFSRSKIFVIYYFRIYLAIVVLGALHGLVLLPVLLSLVGGDAPIRIISAPGAGGRSQGLTFTPPPRRRHLTKQSGRRSDRHPNRADSDADELADDERVVVMDRDDVVA</sequence>
<dbReference type="OrthoDB" id="6510177at2759"/>
<protein>
    <submittedName>
        <fullName evidence="18">Patched family-domain-containing protein</fullName>
    </submittedName>
</protein>
<keyword evidence="14" id="KW-0753">Steroid metabolism</keyword>
<keyword evidence="13" id="KW-0325">Glycoprotein</keyword>
<evidence type="ECO:0000313" key="18">
    <source>
        <dbReference type="EMBL" id="RKP09076.1"/>
    </source>
</evidence>
<dbReference type="SUPFAM" id="SSF82866">
    <property type="entry name" value="Multidrug efflux transporter AcrB transmembrane domain"/>
    <property type="match status" value="2"/>
</dbReference>
<evidence type="ECO:0000256" key="5">
    <source>
        <dbReference type="ARBA" id="ARBA00022692"/>
    </source>
</evidence>